<evidence type="ECO:0000313" key="2">
    <source>
        <dbReference type="Proteomes" id="UP000027855"/>
    </source>
</evidence>
<organism evidence="1 2">
    <name type="scientific">Streptococcus salivarius</name>
    <dbReference type="NCBI Taxonomy" id="1304"/>
    <lineage>
        <taxon>Bacteria</taxon>
        <taxon>Bacillati</taxon>
        <taxon>Bacillota</taxon>
        <taxon>Bacilli</taxon>
        <taxon>Lactobacillales</taxon>
        <taxon>Streptococcaceae</taxon>
        <taxon>Streptococcus</taxon>
    </lineage>
</organism>
<sequence>MILLDKNSSPHNTVFYLSSIIYGVMIDKNRIDSIQLYNEVNQKLSEKVNFTTFILAIDFLFLLDMLDVSAEGDIYSVY</sequence>
<gene>
    <name evidence="1" type="ORF">DL07_06945</name>
</gene>
<dbReference type="Proteomes" id="UP000027855">
    <property type="component" value="Unassembled WGS sequence"/>
</dbReference>
<proteinExistence type="predicted"/>
<protein>
    <submittedName>
        <fullName evidence="1">Uncharacterized protein</fullName>
    </submittedName>
</protein>
<dbReference type="AlphaFoldDB" id="A0A074INR7"/>
<dbReference type="EMBL" id="JJMT01000033">
    <property type="protein sequence ID" value="KEO43238.1"/>
    <property type="molecule type" value="Genomic_DNA"/>
</dbReference>
<dbReference type="Pfam" id="PF20293">
    <property type="entry name" value="MC6"/>
    <property type="match status" value="1"/>
</dbReference>
<accession>A0A074INR7</accession>
<dbReference type="RefSeq" id="WP_037603848.1">
    <property type="nucleotide sequence ID" value="NZ_JJMS01000034.1"/>
</dbReference>
<comment type="caution">
    <text evidence="1">The sequence shown here is derived from an EMBL/GenBank/DDBJ whole genome shotgun (WGS) entry which is preliminary data.</text>
</comment>
<evidence type="ECO:0000313" key="1">
    <source>
        <dbReference type="EMBL" id="KEO43238.1"/>
    </source>
</evidence>
<dbReference type="InterPro" id="IPR046897">
    <property type="entry name" value="ABC-3C_MC6"/>
</dbReference>
<name>A0A074INR7_STRSL</name>
<reference evidence="1 2" key="1">
    <citation type="submission" date="2014-04" db="EMBL/GenBank/DDBJ databases">
        <title>Variable characteristics of bacteriocin-producing Streptococcus salivarius strains isolated from Malaysian subjects.</title>
        <authorList>
            <person name="Philip K."/>
            <person name="Barbour A."/>
        </authorList>
    </citation>
    <scope>NUCLEOTIDE SEQUENCE [LARGE SCALE GENOMIC DNA]</scope>
    <source>
        <strain evidence="1 2">NU10</strain>
    </source>
</reference>